<dbReference type="GO" id="GO:0052621">
    <property type="term" value="F:diguanylate cyclase activity"/>
    <property type="evidence" value="ECO:0007669"/>
    <property type="project" value="UniProtKB-EC"/>
</dbReference>
<dbReference type="Gene3D" id="3.30.70.270">
    <property type="match status" value="1"/>
</dbReference>
<dbReference type="InterPro" id="IPR000160">
    <property type="entry name" value="GGDEF_dom"/>
</dbReference>
<dbReference type="PANTHER" id="PTHR45138">
    <property type="entry name" value="REGULATORY COMPONENTS OF SENSORY TRANSDUCTION SYSTEM"/>
    <property type="match status" value="1"/>
</dbReference>
<feature type="transmembrane region" description="Helical" evidence="3">
    <location>
        <begin position="159"/>
        <end position="177"/>
    </location>
</feature>
<feature type="transmembrane region" description="Helical" evidence="3">
    <location>
        <begin position="124"/>
        <end position="147"/>
    </location>
</feature>
<sequence>MNTQSWLGRLLYGATHFEDNEEYLAFQFRFLCVLMSAGAVATLVFVLAAATGDNPMDPTHLRMMSVFSVLVLALWAWLRGHKHRFKAAAWLYLALCMVEFSSALVHVSADELRVLWFFLNIPGAYLLLGSRVGLTVTALTVVGLGLGNAHLARPYSPNAMMTAMVVLVYLGLFFHAYSSRSVSYFKRMRHSNERLATLASRDPLTQLLNARAYYQWCDHWLLGAARSGASCTVLFVDLDHFKRINDERGHAAGDEVLKAVATTLSEALRRSDVLGRIGGEEFSIFLPDTEPQQGAEVAEKLRQAIEQLSLSFDGRALRVTASVGVAGAQAGRSSMSAIQQQADQAMYLAKAGGRNRVSMLPLDASLSPT</sequence>
<dbReference type="Proteomes" id="UP001495147">
    <property type="component" value="Unassembled WGS sequence"/>
</dbReference>
<feature type="domain" description="GGDEF" evidence="4">
    <location>
        <begin position="229"/>
        <end position="362"/>
    </location>
</feature>
<dbReference type="PANTHER" id="PTHR45138:SF9">
    <property type="entry name" value="DIGUANYLATE CYCLASE DGCM-RELATED"/>
    <property type="match status" value="1"/>
</dbReference>
<evidence type="ECO:0000256" key="2">
    <source>
        <dbReference type="ARBA" id="ARBA00034247"/>
    </source>
</evidence>
<keyword evidence="3" id="KW-0472">Membrane</keyword>
<dbReference type="RefSeq" id="WP_347703586.1">
    <property type="nucleotide sequence ID" value="NZ_JBDPZD010000001.1"/>
</dbReference>
<accession>A0ABV0FXW4</accession>
<feature type="transmembrane region" description="Helical" evidence="3">
    <location>
        <begin position="61"/>
        <end position="78"/>
    </location>
</feature>
<keyword evidence="3" id="KW-1133">Transmembrane helix</keyword>
<organism evidence="5 6">
    <name type="scientific">Roseateles paludis</name>
    <dbReference type="NCBI Taxonomy" id="3145238"/>
    <lineage>
        <taxon>Bacteria</taxon>
        <taxon>Pseudomonadati</taxon>
        <taxon>Pseudomonadota</taxon>
        <taxon>Betaproteobacteria</taxon>
        <taxon>Burkholderiales</taxon>
        <taxon>Sphaerotilaceae</taxon>
        <taxon>Roseateles</taxon>
    </lineage>
</organism>
<keyword evidence="5" id="KW-0808">Transferase</keyword>
<keyword evidence="6" id="KW-1185">Reference proteome</keyword>
<dbReference type="SMART" id="SM00267">
    <property type="entry name" value="GGDEF"/>
    <property type="match status" value="1"/>
</dbReference>
<protein>
    <recommendedName>
        <fullName evidence="1">diguanylate cyclase</fullName>
        <ecNumber evidence="1">2.7.7.65</ecNumber>
    </recommendedName>
</protein>
<evidence type="ECO:0000259" key="4">
    <source>
        <dbReference type="PROSITE" id="PS50887"/>
    </source>
</evidence>
<feature type="transmembrane region" description="Helical" evidence="3">
    <location>
        <begin position="90"/>
        <end position="109"/>
    </location>
</feature>
<evidence type="ECO:0000256" key="1">
    <source>
        <dbReference type="ARBA" id="ARBA00012528"/>
    </source>
</evidence>
<dbReference type="PROSITE" id="PS50887">
    <property type="entry name" value="GGDEF"/>
    <property type="match status" value="1"/>
</dbReference>
<feature type="transmembrane region" description="Helical" evidence="3">
    <location>
        <begin position="30"/>
        <end position="49"/>
    </location>
</feature>
<dbReference type="CDD" id="cd01949">
    <property type="entry name" value="GGDEF"/>
    <property type="match status" value="1"/>
</dbReference>
<comment type="catalytic activity">
    <reaction evidence="2">
        <text>2 GTP = 3',3'-c-di-GMP + 2 diphosphate</text>
        <dbReference type="Rhea" id="RHEA:24898"/>
        <dbReference type="ChEBI" id="CHEBI:33019"/>
        <dbReference type="ChEBI" id="CHEBI:37565"/>
        <dbReference type="ChEBI" id="CHEBI:58805"/>
        <dbReference type="EC" id="2.7.7.65"/>
    </reaction>
</comment>
<evidence type="ECO:0000313" key="6">
    <source>
        <dbReference type="Proteomes" id="UP001495147"/>
    </source>
</evidence>
<reference evidence="5 6" key="1">
    <citation type="submission" date="2024-05" db="EMBL/GenBank/DDBJ databases">
        <title>Roseateles sp. DJS-2-20 16S ribosomal RNA gene Genome sequencing and assembly.</title>
        <authorList>
            <person name="Woo H."/>
        </authorList>
    </citation>
    <scope>NUCLEOTIDE SEQUENCE [LARGE SCALE GENOMIC DNA]</scope>
    <source>
        <strain evidence="5 6">DJS-2-20</strain>
    </source>
</reference>
<dbReference type="EMBL" id="JBDPZD010000001">
    <property type="protein sequence ID" value="MEO3690764.1"/>
    <property type="molecule type" value="Genomic_DNA"/>
</dbReference>
<keyword evidence="5" id="KW-0548">Nucleotidyltransferase</keyword>
<dbReference type="InterPro" id="IPR050469">
    <property type="entry name" value="Diguanylate_Cyclase"/>
</dbReference>
<dbReference type="NCBIfam" id="TIGR00254">
    <property type="entry name" value="GGDEF"/>
    <property type="match status" value="1"/>
</dbReference>
<proteinExistence type="predicted"/>
<dbReference type="EC" id="2.7.7.65" evidence="1"/>
<comment type="caution">
    <text evidence="5">The sequence shown here is derived from an EMBL/GenBank/DDBJ whole genome shotgun (WGS) entry which is preliminary data.</text>
</comment>
<evidence type="ECO:0000256" key="3">
    <source>
        <dbReference type="SAM" id="Phobius"/>
    </source>
</evidence>
<name>A0ABV0FXW4_9BURK</name>
<dbReference type="SUPFAM" id="SSF55073">
    <property type="entry name" value="Nucleotide cyclase"/>
    <property type="match status" value="1"/>
</dbReference>
<dbReference type="InterPro" id="IPR043128">
    <property type="entry name" value="Rev_trsase/Diguanyl_cyclase"/>
</dbReference>
<keyword evidence="3" id="KW-0812">Transmembrane</keyword>
<evidence type="ECO:0000313" key="5">
    <source>
        <dbReference type="EMBL" id="MEO3690764.1"/>
    </source>
</evidence>
<dbReference type="InterPro" id="IPR029787">
    <property type="entry name" value="Nucleotide_cyclase"/>
</dbReference>
<gene>
    <name evidence="5" type="ORF">ABDJ85_04735</name>
</gene>
<dbReference type="Pfam" id="PF00990">
    <property type="entry name" value="GGDEF"/>
    <property type="match status" value="1"/>
</dbReference>